<dbReference type="EMBL" id="AGXG01000077">
    <property type="protein sequence ID" value="EIY28472.1"/>
    <property type="molecule type" value="Genomic_DNA"/>
</dbReference>
<dbReference type="AlphaFoldDB" id="I8VST7"/>
<dbReference type="Pfam" id="PF04230">
    <property type="entry name" value="PS_pyruv_trans"/>
    <property type="match status" value="1"/>
</dbReference>
<gene>
    <name evidence="2" type="ORF">HMPREF1062_03457</name>
</gene>
<organism evidence="2 3">
    <name type="scientific">Bacteroides cellulosilyticus CL02T12C19</name>
    <dbReference type="NCBI Taxonomy" id="997874"/>
    <lineage>
        <taxon>Bacteria</taxon>
        <taxon>Pseudomonadati</taxon>
        <taxon>Bacteroidota</taxon>
        <taxon>Bacteroidia</taxon>
        <taxon>Bacteroidales</taxon>
        <taxon>Bacteroidaceae</taxon>
        <taxon>Bacteroides</taxon>
    </lineage>
</organism>
<dbReference type="RefSeq" id="WP_007217838.1">
    <property type="nucleotide sequence ID" value="NZ_JH724087.1"/>
</dbReference>
<evidence type="ECO:0000313" key="2">
    <source>
        <dbReference type="EMBL" id="EIY28472.1"/>
    </source>
</evidence>
<feature type="domain" description="Polysaccharide pyruvyl transferase" evidence="1">
    <location>
        <begin position="20"/>
        <end position="310"/>
    </location>
</feature>
<dbReference type="InterPro" id="IPR007345">
    <property type="entry name" value="Polysacch_pyruvyl_Trfase"/>
</dbReference>
<evidence type="ECO:0000313" key="3">
    <source>
        <dbReference type="Proteomes" id="UP000003741"/>
    </source>
</evidence>
<proteinExistence type="predicted"/>
<dbReference type="PATRIC" id="fig|997874.3.peg.3545"/>
<dbReference type="Proteomes" id="UP000003741">
    <property type="component" value="Unassembled WGS sequence"/>
</dbReference>
<dbReference type="HOGENOM" id="CLU_025617_1_0_10"/>
<keyword evidence="3" id="KW-1185">Reference proteome</keyword>
<dbReference type="OrthoDB" id="9799278at2"/>
<evidence type="ECO:0000259" key="1">
    <source>
        <dbReference type="Pfam" id="PF04230"/>
    </source>
</evidence>
<accession>I8VST7</accession>
<comment type="caution">
    <text evidence="2">The sequence shown here is derived from an EMBL/GenBank/DDBJ whole genome shotgun (WGS) entry which is preliminary data.</text>
</comment>
<sequence length="369" mass="42786">MNTFRKSYSVLLVTVHYGANFGSALQTYATVKVFSKLGGEVTTLNYIRRSATWPSYFKDALQSLPRMLRRLGFIPKKILNDYFLFGGFLKKYCNLTQRYTSLEQIRKNLPNADIYVTGSDQVWNSTYNGGIDQVYYWSFLPSGTRKISFSSSIGKEDLPSGEFEEMKEQLDSYSALSVREKSAKCILEKMGFVDVEHLLDPTFLLSKEEWRSLIKKRLYRDEYILIYIPYNITSKEIIYTTAKKIASKYNLKILTFSKDYRSEKSADKTFIFTSPEDFLSLMYYAKFVITNSFHGTAFSINLNKQFWVYEPSKFSTRILSILELVGLKSRLLNDVILDDNVESIINFNDVNVILQSERKKAVSFLQRSI</sequence>
<reference evidence="2 3" key="1">
    <citation type="submission" date="2012-02" db="EMBL/GenBank/DDBJ databases">
        <title>The Genome Sequence of Bacteroides cellulosilyticus CL02T12C19.</title>
        <authorList>
            <consortium name="The Broad Institute Genome Sequencing Platform"/>
            <person name="Earl A."/>
            <person name="Ward D."/>
            <person name="Feldgarden M."/>
            <person name="Gevers D."/>
            <person name="Zitomersky N.L."/>
            <person name="Coyne M.J."/>
            <person name="Comstock L.E."/>
            <person name="Young S.K."/>
            <person name="Zeng Q."/>
            <person name="Gargeya S."/>
            <person name="Fitzgerald M."/>
            <person name="Haas B."/>
            <person name="Abouelleil A."/>
            <person name="Alvarado L."/>
            <person name="Arachchi H.M."/>
            <person name="Berlin A."/>
            <person name="Chapman S.B."/>
            <person name="Gearin G."/>
            <person name="Goldberg J."/>
            <person name="Griggs A."/>
            <person name="Gujja S."/>
            <person name="Hansen M."/>
            <person name="Heiman D."/>
            <person name="Howarth C."/>
            <person name="Larimer J."/>
            <person name="Lui A."/>
            <person name="MacDonald P.J.P."/>
            <person name="McCowen C."/>
            <person name="Montmayeur A."/>
            <person name="Murphy C."/>
            <person name="Neiman D."/>
            <person name="Pearson M."/>
            <person name="Priest M."/>
            <person name="Roberts A."/>
            <person name="Saif S."/>
            <person name="Shea T."/>
            <person name="Sisk P."/>
            <person name="Stolte C."/>
            <person name="Sykes S."/>
            <person name="Wortman J."/>
            <person name="Nusbaum C."/>
            <person name="Birren B."/>
        </authorList>
    </citation>
    <scope>NUCLEOTIDE SEQUENCE [LARGE SCALE GENOMIC DNA]</scope>
    <source>
        <strain evidence="2 3">CL02T12C19</strain>
    </source>
</reference>
<name>I8VST7_9BACE</name>
<protein>
    <recommendedName>
        <fullName evidence="1">Polysaccharide pyruvyl transferase domain-containing protein</fullName>
    </recommendedName>
</protein>